<accession>A0A3S0LEZ3</accession>
<reference evidence="1 2" key="1">
    <citation type="submission" date="2018-12" db="EMBL/GenBank/DDBJ databases">
        <title>Bacillus yapensis draft genome sequence.</title>
        <authorList>
            <person name="Yu L."/>
            <person name="Xu X."/>
            <person name="Tang X."/>
        </authorList>
    </citation>
    <scope>NUCLEOTIDE SEQUENCE [LARGE SCALE GENOMIC DNA]</scope>
    <source>
        <strain evidence="1 2">XXST-01</strain>
    </source>
</reference>
<comment type="caution">
    <text evidence="1">The sequence shown here is derived from an EMBL/GenBank/DDBJ whole genome shotgun (WGS) entry which is preliminary data.</text>
</comment>
<proteinExistence type="predicted"/>
<name>A0A3S0LEZ3_9BACI</name>
<dbReference type="OrthoDB" id="2864533at2"/>
<dbReference type="EMBL" id="RXNT01000004">
    <property type="protein sequence ID" value="RTR33859.1"/>
    <property type="molecule type" value="Genomic_DNA"/>
</dbReference>
<dbReference type="InterPro" id="IPR032710">
    <property type="entry name" value="NTF2-like_dom_sf"/>
</dbReference>
<sequence length="125" mass="15176">MKDINEVLVDYTQAWNNGFISKDGDMIREFMSKNFIGYWCHGNLNKPDEYDYHYDINGVLQQYENAEKSFEPYSITERKNGEEYLILGRELNRINGEPFPAQCMFIWRKEQENWKLLREYIELER</sequence>
<protein>
    <submittedName>
        <fullName evidence="1">Nuclear transport factor 2 family protein</fullName>
    </submittedName>
</protein>
<evidence type="ECO:0000313" key="1">
    <source>
        <dbReference type="EMBL" id="RTR33859.1"/>
    </source>
</evidence>
<dbReference type="RefSeq" id="WP_126407535.1">
    <property type="nucleotide sequence ID" value="NZ_RXNT01000004.1"/>
</dbReference>
<dbReference type="AlphaFoldDB" id="A0A3S0LEZ3"/>
<dbReference type="Proteomes" id="UP000271374">
    <property type="component" value="Unassembled WGS sequence"/>
</dbReference>
<keyword evidence="2" id="KW-1185">Reference proteome</keyword>
<dbReference type="SUPFAM" id="SSF54427">
    <property type="entry name" value="NTF2-like"/>
    <property type="match status" value="1"/>
</dbReference>
<organism evidence="1 2">
    <name type="scientific">Bacillus yapensis</name>
    <dbReference type="NCBI Taxonomy" id="2492960"/>
    <lineage>
        <taxon>Bacteria</taxon>
        <taxon>Bacillati</taxon>
        <taxon>Bacillota</taxon>
        <taxon>Bacilli</taxon>
        <taxon>Bacillales</taxon>
        <taxon>Bacillaceae</taxon>
        <taxon>Bacillus</taxon>
    </lineage>
</organism>
<evidence type="ECO:0000313" key="2">
    <source>
        <dbReference type="Proteomes" id="UP000271374"/>
    </source>
</evidence>
<gene>
    <name evidence="1" type="ORF">EKG37_06455</name>
</gene>